<gene>
    <name evidence="1" type="ORF">GTA08_BOTSDO12526</name>
</gene>
<sequence length="358" mass="40143">MKCTSFISRPDLLVPRLDVRTNELGNHTGDYYWFFGTWGGACQYAPYIYDEDGQLVWSGYTANSANLGYFDLKPHKLGNGSQILSVFRGKSETGRGQGQVILLDDSYQGYATIESDTSDVALDFHEFQILEGAKAIITKSTAVQGDLSSFGISDGLGWVQNSIFQQIDLEKGDVMFDWRATNHIPFSESALWPDEEDAAGRSSFRPFDYFHINSVDRFRDGDYLVSARHTNCVYRVSGQDGSIVWRLGGKNSSVRLTDFNFSAQHDARIRESAPGKLQISLFNNGWNGVDQTQDTSSAIFLELDQHSSPLSARLLEEYYYPRSGVLARQQGSLQVLPNDNRFVSWGAIAEFSEFEAEQ</sequence>
<dbReference type="Proteomes" id="UP000572817">
    <property type="component" value="Unassembled WGS sequence"/>
</dbReference>
<dbReference type="PANTHER" id="PTHR35340">
    <property type="entry name" value="PQQ ENZYME REPEAT PROTEIN-RELATED"/>
    <property type="match status" value="1"/>
</dbReference>
<proteinExistence type="predicted"/>
<dbReference type="InterPro" id="IPR053143">
    <property type="entry name" value="Arylsulfate_ST"/>
</dbReference>
<reference evidence="1" key="1">
    <citation type="submission" date="2020-04" db="EMBL/GenBank/DDBJ databases">
        <title>Genome Assembly and Annotation of Botryosphaeria dothidea sdau 11-99, a Latent Pathogen of Apple Fruit Ring Rot in China.</title>
        <authorList>
            <person name="Yu C."/>
            <person name="Diao Y."/>
            <person name="Lu Q."/>
            <person name="Zhao J."/>
            <person name="Cui S."/>
            <person name="Peng C."/>
            <person name="He B."/>
            <person name="Liu H."/>
        </authorList>
    </citation>
    <scope>NUCLEOTIDE SEQUENCE [LARGE SCALE GENOMIC DNA]</scope>
    <source>
        <strain evidence="1">Sdau11-99</strain>
    </source>
</reference>
<keyword evidence="2" id="KW-1185">Reference proteome</keyword>
<name>A0A8H4J2G0_9PEZI</name>
<evidence type="ECO:0000313" key="2">
    <source>
        <dbReference type="Proteomes" id="UP000572817"/>
    </source>
</evidence>
<dbReference type="OrthoDB" id="5427350at2759"/>
<dbReference type="InterPro" id="IPR011047">
    <property type="entry name" value="Quinoprotein_ADH-like_sf"/>
</dbReference>
<dbReference type="InterPro" id="IPR039535">
    <property type="entry name" value="ASST-like"/>
</dbReference>
<dbReference type="GO" id="GO:0016740">
    <property type="term" value="F:transferase activity"/>
    <property type="evidence" value="ECO:0007669"/>
    <property type="project" value="UniProtKB-KW"/>
</dbReference>
<dbReference type="SUPFAM" id="SSF50998">
    <property type="entry name" value="Quinoprotein alcohol dehydrogenase-like"/>
    <property type="match status" value="1"/>
</dbReference>
<evidence type="ECO:0000313" key="1">
    <source>
        <dbReference type="EMBL" id="KAF4311792.1"/>
    </source>
</evidence>
<organism evidence="1 2">
    <name type="scientific">Botryosphaeria dothidea</name>
    <dbReference type="NCBI Taxonomy" id="55169"/>
    <lineage>
        <taxon>Eukaryota</taxon>
        <taxon>Fungi</taxon>
        <taxon>Dikarya</taxon>
        <taxon>Ascomycota</taxon>
        <taxon>Pezizomycotina</taxon>
        <taxon>Dothideomycetes</taxon>
        <taxon>Dothideomycetes incertae sedis</taxon>
        <taxon>Botryosphaeriales</taxon>
        <taxon>Botryosphaeriaceae</taxon>
        <taxon>Botryosphaeria</taxon>
    </lineage>
</organism>
<dbReference type="PANTHER" id="PTHR35340:SF5">
    <property type="entry name" value="ASST-DOMAIN-CONTAINING PROTEIN"/>
    <property type="match status" value="1"/>
</dbReference>
<protein>
    <submittedName>
        <fullName evidence="1">Arylsulfotransferase</fullName>
    </submittedName>
</protein>
<dbReference type="Pfam" id="PF14269">
    <property type="entry name" value="Arylsulfotran_2"/>
    <property type="match status" value="1"/>
</dbReference>
<dbReference type="AlphaFoldDB" id="A0A8H4J2G0"/>
<dbReference type="EMBL" id="WWBZ02000008">
    <property type="protein sequence ID" value="KAF4311792.1"/>
    <property type="molecule type" value="Genomic_DNA"/>
</dbReference>
<comment type="caution">
    <text evidence="1">The sequence shown here is derived from an EMBL/GenBank/DDBJ whole genome shotgun (WGS) entry which is preliminary data.</text>
</comment>
<accession>A0A8H4J2G0</accession>